<keyword evidence="2" id="KW-1185">Reference proteome</keyword>
<dbReference type="EMBL" id="BAAADM010000002">
    <property type="protein sequence ID" value="GAA0428326.1"/>
    <property type="molecule type" value="Genomic_DNA"/>
</dbReference>
<reference evidence="2" key="1">
    <citation type="journal article" date="2019" name="Int. J. Syst. Evol. Microbiol.">
        <title>The Global Catalogue of Microorganisms (GCM) 10K type strain sequencing project: providing services to taxonomists for standard genome sequencing and annotation.</title>
        <authorList>
            <consortium name="The Broad Institute Genomics Platform"/>
            <consortium name="The Broad Institute Genome Sequencing Center for Infectious Disease"/>
            <person name="Wu L."/>
            <person name="Ma J."/>
        </authorList>
    </citation>
    <scope>NUCLEOTIDE SEQUENCE [LARGE SCALE GENOMIC DNA]</scope>
    <source>
        <strain evidence="2">JCM 12149</strain>
    </source>
</reference>
<protein>
    <submittedName>
        <fullName evidence="1">Uncharacterized protein</fullName>
    </submittedName>
</protein>
<comment type="caution">
    <text evidence="1">The sequence shown here is derived from an EMBL/GenBank/DDBJ whole genome shotgun (WGS) entry which is preliminary data.</text>
</comment>
<dbReference type="Proteomes" id="UP001501459">
    <property type="component" value="Unassembled WGS sequence"/>
</dbReference>
<evidence type="ECO:0000313" key="2">
    <source>
        <dbReference type="Proteomes" id="UP001501459"/>
    </source>
</evidence>
<evidence type="ECO:0000313" key="1">
    <source>
        <dbReference type="EMBL" id="GAA0428326.1"/>
    </source>
</evidence>
<gene>
    <name evidence="1" type="ORF">GCM10008983_00750</name>
</gene>
<dbReference type="InterPro" id="IPR021500">
    <property type="entry name" value="DUF3156"/>
</dbReference>
<dbReference type="RefSeq" id="WP_343750419.1">
    <property type="nucleotide sequence ID" value="NZ_BAAADM010000002.1"/>
</dbReference>
<sequence length="189" mass="22074">MGILNRKANDKLNLVANIYSNALNGYWKTGYDGFLCKKVYFDNLYFLKELKMSYLLKDRFFARSYDLVFEFEIPAIFNENMKFKLCYLGKTKVDGAQFSILNGNQEAASILEKLNNPLIISRLVKLDLLNLNLEYSIRKKRWYIRTDSLIGSTTWNLIPPALQVIKPKEKECVFMIELFELIANALRDN</sequence>
<organism evidence="1 2">
    <name type="scientific">Lentibacillus halophilus</name>
    <dbReference type="NCBI Taxonomy" id="295065"/>
    <lineage>
        <taxon>Bacteria</taxon>
        <taxon>Bacillati</taxon>
        <taxon>Bacillota</taxon>
        <taxon>Bacilli</taxon>
        <taxon>Bacillales</taxon>
        <taxon>Bacillaceae</taxon>
        <taxon>Lentibacillus</taxon>
    </lineage>
</organism>
<name>A0ABP3IUU6_9BACI</name>
<proteinExistence type="predicted"/>
<dbReference type="Pfam" id="PF11354">
    <property type="entry name" value="DUF3156"/>
    <property type="match status" value="1"/>
</dbReference>
<accession>A0ABP3IUU6</accession>